<feature type="signal peptide" evidence="1">
    <location>
        <begin position="1"/>
        <end position="19"/>
    </location>
</feature>
<name>A0ABU5NBQ7_9RICK</name>
<accession>A0ABU5NBQ7</accession>
<proteinExistence type="predicted"/>
<protein>
    <submittedName>
        <fullName evidence="2">Uncharacterized protein</fullName>
    </submittedName>
</protein>
<dbReference type="EMBL" id="JARJFB010000031">
    <property type="protein sequence ID" value="MEA0970620.1"/>
    <property type="molecule type" value="Genomic_DNA"/>
</dbReference>
<feature type="chain" id="PRO_5045883480" evidence="1">
    <location>
        <begin position="20"/>
        <end position="133"/>
    </location>
</feature>
<evidence type="ECO:0000256" key="1">
    <source>
        <dbReference type="SAM" id="SignalP"/>
    </source>
</evidence>
<evidence type="ECO:0000313" key="2">
    <source>
        <dbReference type="EMBL" id="MEA0970620.1"/>
    </source>
</evidence>
<evidence type="ECO:0000313" key="3">
    <source>
        <dbReference type="Proteomes" id="UP001291687"/>
    </source>
</evidence>
<dbReference type="Proteomes" id="UP001291687">
    <property type="component" value="Unassembled WGS sequence"/>
</dbReference>
<reference evidence="2 3" key="1">
    <citation type="submission" date="2023-03" db="EMBL/GenBank/DDBJ databases">
        <title>Host association and intracellularity evolved multiple times independently in the Rickettsiales.</title>
        <authorList>
            <person name="Castelli M."/>
            <person name="Nardi T."/>
            <person name="Gammuto L."/>
            <person name="Bellinzona G."/>
            <person name="Sabaneyeva E."/>
            <person name="Potekhin A."/>
            <person name="Serra V."/>
            <person name="Petroni G."/>
            <person name="Sassera D."/>
        </authorList>
    </citation>
    <scope>NUCLEOTIDE SEQUENCE [LARGE SCALE GENOMIC DNA]</scope>
    <source>
        <strain evidence="2 3">Sr 2-6</strain>
    </source>
</reference>
<gene>
    <name evidence="2" type="ORF">Megvenef_00587</name>
</gene>
<keyword evidence="1" id="KW-0732">Signal</keyword>
<dbReference type="RefSeq" id="WP_322776523.1">
    <property type="nucleotide sequence ID" value="NZ_JARJFB010000031.1"/>
</dbReference>
<sequence length="133" mass="15871">MYRFTLTIFFALYSLLASANQSYYSDPLAESFRQLGDIGKLNVNLEESEYKEIKQNISRELGVIRELLKNNYELDKYDTYSTIHFRVYDRIDQLPIPHFELKQQLEEQKLSEKIKTRIDNILTKISYDKDDDD</sequence>
<organism evidence="2 3">
    <name type="scientific">Candidatus Megaera venefica</name>
    <dbReference type="NCBI Taxonomy" id="2055910"/>
    <lineage>
        <taxon>Bacteria</taxon>
        <taxon>Pseudomonadati</taxon>
        <taxon>Pseudomonadota</taxon>
        <taxon>Alphaproteobacteria</taxon>
        <taxon>Rickettsiales</taxon>
        <taxon>Rickettsiaceae</taxon>
        <taxon>Candidatus Megaera</taxon>
    </lineage>
</organism>
<keyword evidence="3" id="KW-1185">Reference proteome</keyword>
<comment type="caution">
    <text evidence="2">The sequence shown here is derived from an EMBL/GenBank/DDBJ whole genome shotgun (WGS) entry which is preliminary data.</text>
</comment>